<reference evidence="3" key="1">
    <citation type="submission" date="2025-08" db="UniProtKB">
        <authorList>
            <consortium name="RefSeq"/>
        </authorList>
    </citation>
    <scope>IDENTIFICATION</scope>
    <source>
        <tissue evidence="3">Testes</tissue>
    </source>
</reference>
<dbReference type="SUPFAM" id="SSF51197">
    <property type="entry name" value="Clavaminate synthase-like"/>
    <property type="match status" value="1"/>
</dbReference>
<evidence type="ECO:0000313" key="2">
    <source>
        <dbReference type="Proteomes" id="UP000694865"/>
    </source>
</evidence>
<dbReference type="GeneID" id="102809682"/>
<organism evidence="2 3">
    <name type="scientific">Saccoglossus kowalevskii</name>
    <name type="common">Acorn worm</name>
    <dbReference type="NCBI Taxonomy" id="10224"/>
    <lineage>
        <taxon>Eukaryota</taxon>
        <taxon>Metazoa</taxon>
        <taxon>Hemichordata</taxon>
        <taxon>Enteropneusta</taxon>
        <taxon>Harrimaniidae</taxon>
        <taxon>Saccoglossus</taxon>
    </lineage>
</organism>
<evidence type="ECO:0000313" key="3">
    <source>
        <dbReference type="RefSeq" id="XP_006816156.1"/>
    </source>
</evidence>
<dbReference type="RefSeq" id="XP_006816156.1">
    <property type="nucleotide sequence ID" value="XM_006816093.1"/>
</dbReference>
<dbReference type="InterPro" id="IPR041667">
    <property type="entry name" value="Cupin_8"/>
</dbReference>
<keyword evidence="2" id="KW-1185">Reference proteome</keyword>
<dbReference type="Pfam" id="PF13621">
    <property type="entry name" value="Cupin_8"/>
    <property type="match status" value="1"/>
</dbReference>
<sequence>MMRTGGYNTPIHKHIVEEFHCAFNGSEEFMFIQPGQKELQHPWSSIDVDSVDLIKYPELQHIKYASIALNKGDCIYIPTGSYYKISSTDHFNSGIVVWFSFFTKSHQFEGTGCDKNDNFMPASDVNITWRYDGYGDLETLHLDTNILRTVLLTSGDEKGRVWLKQFTENLIKGDGEVGVYDNERKQFSDILDPTGRGYVTVKEVKALSIDVLKKMILAFDHTDDSSTLDYEYRLINHEAIINFTRMLASNGPDPGFHSNEFIEQYVNQLGGTRQKAMEILTGLGVGQGELVTMEMVEKNIEKTIEKFRNAKLKIRADRKPWYEHLLKHKEMF</sequence>
<name>A0ABM0M815_SACKO</name>
<dbReference type="PANTHER" id="PTHR12461:SF37">
    <property type="entry name" value="JMJC DOMAIN-CONTAINING PROTEIN"/>
    <property type="match status" value="1"/>
</dbReference>
<protein>
    <submittedName>
        <fullName evidence="3">Uncharacterized protein LOC102809682</fullName>
    </submittedName>
</protein>
<dbReference type="Gene3D" id="2.60.120.650">
    <property type="entry name" value="Cupin"/>
    <property type="match status" value="1"/>
</dbReference>
<gene>
    <name evidence="3" type="primary">LOC102809682</name>
</gene>
<accession>A0ABM0M815</accession>
<dbReference type="Proteomes" id="UP000694865">
    <property type="component" value="Unplaced"/>
</dbReference>
<evidence type="ECO:0000259" key="1">
    <source>
        <dbReference type="Pfam" id="PF13621"/>
    </source>
</evidence>
<dbReference type="PANTHER" id="PTHR12461">
    <property type="entry name" value="HYPOXIA-INDUCIBLE FACTOR 1 ALPHA INHIBITOR-RELATED"/>
    <property type="match status" value="1"/>
</dbReference>
<feature type="domain" description="Cupin-like" evidence="1">
    <location>
        <begin position="8"/>
        <end position="100"/>
    </location>
</feature>
<proteinExistence type="predicted"/>